<dbReference type="CDD" id="cd00063">
    <property type="entry name" value="FN3"/>
    <property type="match status" value="1"/>
</dbReference>
<evidence type="ECO:0008006" key="3">
    <source>
        <dbReference type="Google" id="ProtNLM"/>
    </source>
</evidence>
<organism evidence="1 2">
    <name type="scientific">Dibothriocephalus latus</name>
    <name type="common">Fish tapeworm</name>
    <name type="synonym">Diphyllobothrium latum</name>
    <dbReference type="NCBI Taxonomy" id="60516"/>
    <lineage>
        <taxon>Eukaryota</taxon>
        <taxon>Metazoa</taxon>
        <taxon>Spiralia</taxon>
        <taxon>Lophotrochozoa</taxon>
        <taxon>Platyhelminthes</taxon>
        <taxon>Cestoda</taxon>
        <taxon>Eucestoda</taxon>
        <taxon>Diphyllobothriidea</taxon>
        <taxon>Diphyllobothriidae</taxon>
        <taxon>Dibothriocephalus</taxon>
    </lineage>
</organism>
<sequence length="101" mass="11583">MGVIKLKYNFNMTSLPCGIIANTILYYDDKRNYTKVLIPYREETDVTGLIPGVTYHFRVSADCIDRPASFTQDVAFTPKPYGMLIILQFIVLYFTGKMHCT</sequence>
<dbReference type="SUPFAM" id="SSF49265">
    <property type="entry name" value="Fibronectin type III"/>
    <property type="match status" value="1"/>
</dbReference>
<dbReference type="Proteomes" id="UP000281553">
    <property type="component" value="Unassembled WGS sequence"/>
</dbReference>
<gene>
    <name evidence="1" type="ORF">DILT_LOCUS19454</name>
</gene>
<name>A0A3P7PJ21_DIBLA</name>
<dbReference type="InterPro" id="IPR036116">
    <property type="entry name" value="FN3_sf"/>
</dbReference>
<keyword evidence="2" id="KW-1185">Reference proteome</keyword>
<evidence type="ECO:0000313" key="2">
    <source>
        <dbReference type="Proteomes" id="UP000281553"/>
    </source>
</evidence>
<protein>
    <recommendedName>
        <fullName evidence="3">Fibronectin type-III domain-containing protein</fullName>
    </recommendedName>
</protein>
<evidence type="ECO:0000313" key="1">
    <source>
        <dbReference type="EMBL" id="VDN44847.1"/>
    </source>
</evidence>
<dbReference type="EMBL" id="UYRU01113355">
    <property type="protein sequence ID" value="VDN44847.1"/>
    <property type="molecule type" value="Genomic_DNA"/>
</dbReference>
<dbReference type="AlphaFoldDB" id="A0A3P7PJ21"/>
<accession>A0A3P7PJ21</accession>
<proteinExistence type="predicted"/>
<dbReference type="InterPro" id="IPR003961">
    <property type="entry name" value="FN3_dom"/>
</dbReference>
<reference evidence="1 2" key="1">
    <citation type="submission" date="2018-11" db="EMBL/GenBank/DDBJ databases">
        <authorList>
            <consortium name="Pathogen Informatics"/>
        </authorList>
    </citation>
    <scope>NUCLEOTIDE SEQUENCE [LARGE SCALE GENOMIC DNA]</scope>
</reference>